<reference evidence="10 11" key="1">
    <citation type="submission" date="2019-11" db="EMBL/GenBank/DDBJ databases">
        <authorList>
            <person name="Criscuolo A."/>
        </authorList>
    </citation>
    <scope>NUCLEOTIDE SEQUENCE [LARGE SCALE GENOMIC DNA]</scope>
    <source>
        <strain evidence="10">CIP111667</strain>
    </source>
</reference>
<dbReference type="GO" id="GO:0055085">
    <property type="term" value="P:transmembrane transport"/>
    <property type="evidence" value="ECO:0007669"/>
    <property type="project" value="InterPro"/>
</dbReference>
<evidence type="ECO:0000256" key="7">
    <source>
        <dbReference type="RuleBase" id="RU363032"/>
    </source>
</evidence>
<evidence type="ECO:0000256" key="2">
    <source>
        <dbReference type="ARBA" id="ARBA00022448"/>
    </source>
</evidence>
<dbReference type="PROSITE" id="PS50928">
    <property type="entry name" value="ABC_TM1"/>
    <property type="match status" value="1"/>
</dbReference>
<feature type="transmembrane region" description="Helical" evidence="7">
    <location>
        <begin position="34"/>
        <end position="62"/>
    </location>
</feature>
<comment type="similarity">
    <text evidence="7">Belongs to the binding-protein-dependent transport system permease family.</text>
</comment>
<dbReference type="InterPro" id="IPR035906">
    <property type="entry name" value="MetI-like_sf"/>
</dbReference>
<dbReference type="Pfam" id="PF00528">
    <property type="entry name" value="BPD_transp_1"/>
    <property type="match status" value="1"/>
</dbReference>
<keyword evidence="6 7" id="KW-0472">Membrane</keyword>
<comment type="caution">
    <text evidence="10">The sequence shown here is derived from an EMBL/GenBank/DDBJ whole genome shotgun (WGS) entry which is preliminary data.</text>
</comment>
<organism evidence="10 11">
    <name type="scientific">Occultella aeris</name>
    <dbReference type="NCBI Taxonomy" id="2761496"/>
    <lineage>
        <taxon>Bacteria</taxon>
        <taxon>Bacillati</taxon>
        <taxon>Actinomycetota</taxon>
        <taxon>Actinomycetes</taxon>
        <taxon>Micrococcales</taxon>
        <taxon>Ruaniaceae</taxon>
        <taxon>Occultella</taxon>
    </lineage>
</organism>
<dbReference type="Gene3D" id="1.10.3720.10">
    <property type="entry name" value="MetI-like"/>
    <property type="match status" value="1"/>
</dbReference>
<evidence type="ECO:0000313" key="11">
    <source>
        <dbReference type="Proteomes" id="UP000419743"/>
    </source>
</evidence>
<dbReference type="PANTHER" id="PTHR30193">
    <property type="entry name" value="ABC TRANSPORTER PERMEASE PROTEIN"/>
    <property type="match status" value="1"/>
</dbReference>
<keyword evidence="3" id="KW-1003">Cell membrane</keyword>
<name>A0A7M4DH28_9MICO</name>
<sequence length="319" mass="34255">MTAVTPGVGIGVDTPTPPRRRRSRLGPGGMSPTVGWLFILPNLVGFLAFTLVPLVSGILITFTDWNVVSGLDGIRFIGLDNFVALVGDAQVWRAVGRTLLYAGIGVPLTMAGGLIIALCLNGPVFGQSVLRAIFFVPHIVSSIAIGFVWLVLLHPSAGLVNQGLTDLGVADPPGWLVSQQWSLMSLILITSWAGMGFHSVIFLSALQAMPADLYEAADLDGAGWWTKFWSITWPALMPTTTFLAIMSLIGHSQGFGLIAFLTQGGPGESSTTLSYLMYQTGFQFYRFGYAAAMGMLSFVGVALLTAFLWRFQRGRGLYT</sequence>
<protein>
    <submittedName>
        <fullName evidence="10">Lactose transport system permease protein LacF</fullName>
    </submittedName>
</protein>
<evidence type="ECO:0000256" key="1">
    <source>
        <dbReference type="ARBA" id="ARBA00004651"/>
    </source>
</evidence>
<dbReference type="SUPFAM" id="SSF161098">
    <property type="entry name" value="MetI-like"/>
    <property type="match status" value="1"/>
</dbReference>
<gene>
    <name evidence="10" type="primary">lacF_14</name>
    <name evidence="10" type="ORF">HALOF300_01425</name>
</gene>
<evidence type="ECO:0000256" key="4">
    <source>
        <dbReference type="ARBA" id="ARBA00022692"/>
    </source>
</evidence>
<evidence type="ECO:0000256" key="5">
    <source>
        <dbReference type="ARBA" id="ARBA00022989"/>
    </source>
</evidence>
<dbReference type="Proteomes" id="UP000419743">
    <property type="component" value="Unassembled WGS sequence"/>
</dbReference>
<feature type="domain" description="ABC transmembrane type-1" evidence="9">
    <location>
        <begin position="95"/>
        <end position="308"/>
    </location>
</feature>
<keyword evidence="4 7" id="KW-0812">Transmembrane</keyword>
<proteinExistence type="inferred from homology"/>
<evidence type="ECO:0000313" key="10">
    <source>
        <dbReference type="EMBL" id="VZO36221.1"/>
    </source>
</evidence>
<feature type="region of interest" description="Disordered" evidence="8">
    <location>
        <begin position="1"/>
        <end position="27"/>
    </location>
</feature>
<evidence type="ECO:0000256" key="3">
    <source>
        <dbReference type="ARBA" id="ARBA00022475"/>
    </source>
</evidence>
<dbReference type="CDD" id="cd06261">
    <property type="entry name" value="TM_PBP2"/>
    <property type="match status" value="1"/>
</dbReference>
<dbReference type="InterPro" id="IPR051393">
    <property type="entry name" value="ABC_transporter_permease"/>
</dbReference>
<keyword evidence="5 7" id="KW-1133">Transmembrane helix</keyword>
<dbReference type="EMBL" id="CACRYJ010000017">
    <property type="protein sequence ID" value="VZO36221.1"/>
    <property type="molecule type" value="Genomic_DNA"/>
</dbReference>
<dbReference type="RefSeq" id="WP_156740225.1">
    <property type="nucleotide sequence ID" value="NZ_CACRYJ010000017.1"/>
</dbReference>
<feature type="transmembrane region" description="Helical" evidence="7">
    <location>
        <begin position="98"/>
        <end position="120"/>
    </location>
</feature>
<evidence type="ECO:0000256" key="8">
    <source>
        <dbReference type="SAM" id="MobiDB-lite"/>
    </source>
</evidence>
<feature type="transmembrane region" description="Helical" evidence="7">
    <location>
        <begin position="132"/>
        <end position="152"/>
    </location>
</feature>
<feature type="transmembrane region" description="Helical" evidence="7">
    <location>
        <begin position="181"/>
        <end position="206"/>
    </location>
</feature>
<dbReference type="PANTHER" id="PTHR30193:SF37">
    <property type="entry name" value="INNER MEMBRANE ABC TRANSPORTER PERMEASE PROTEIN YCJO"/>
    <property type="match status" value="1"/>
</dbReference>
<accession>A0A7M4DH28</accession>
<dbReference type="AlphaFoldDB" id="A0A7M4DH28"/>
<evidence type="ECO:0000259" key="9">
    <source>
        <dbReference type="PROSITE" id="PS50928"/>
    </source>
</evidence>
<dbReference type="GO" id="GO:0005886">
    <property type="term" value="C:plasma membrane"/>
    <property type="evidence" value="ECO:0007669"/>
    <property type="project" value="UniProtKB-SubCell"/>
</dbReference>
<evidence type="ECO:0000256" key="6">
    <source>
        <dbReference type="ARBA" id="ARBA00023136"/>
    </source>
</evidence>
<dbReference type="InterPro" id="IPR000515">
    <property type="entry name" value="MetI-like"/>
</dbReference>
<comment type="subcellular location">
    <subcellularLocation>
        <location evidence="1 7">Cell membrane</location>
        <topology evidence="1 7">Multi-pass membrane protein</topology>
    </subcellularLocation>
</comment>
<keyword evidence="2 7" id="KW-0813">Transport</keyword>
<feature type="transmembrane region" description="Helical" evidence="7">
    <location>
        <begin position="284"/>
        <end position="309"/>
    </location>
</feature>
<keyword evidence="11" id="KW-1185">Reference proteome</keyword>